<dbReference type="VEuPathDB" id="AmoebaDB:EIN_329180"/>
<dbReference type="PROSITE" id="PS50004">
    <property type="entry name" value="C2"/>
    <property type="match status" value="1"/>
</dbReference>
<feature type="domain" description="C2" evidence="1">
    <location>
        <begin position="389"/>
        <end position="509"/>
    </location>
</feature>
<dbReference type="GO" id="GO:0015031">
    <property type="term" value="P:protein transport"/>
    <property type="evidence" value="ECO:0007669"/>
    <property type="project" value="TreeGrafter"/>
</dbReference>
<dbReference type="Proteomes" id="UP000014680">
    <property type="component" value="Unassembled WGS sequence"/>
</dbReference>
<dbReference type="SMART" id="SM00456">
    <property type="entry name" value="WW"/>
    <property type="match status" value="1"/>
</dbReference>
<sequence length="595" mass="67268">MKIDITLTHPGQVLGEQIRGFVTAKAILIYTRTVTTYSTVNKRRVAHHHTVTEHVNTKVYQSPDFPVIEELHNHNISLTTELAPGKYDYPFVFQLPQGLPSSQFFTGRNVSVTYQISAKVISKNNSTTKSSGFVLPVCISTQRHIPRPKMFVDNTAPLSIQLAIDDEIPAVGDVVTGTLQLRNDSQHNVTMTASFCAVHTYRNTRCEVFSGTTAFPVFGPRSTNSAPFNMSVPIDIPLSISNDPFNVSNYIKIDGSYGGKSFQMLCPIQIGCDMIDPRMMCERAAVFGGRRDFTKATAFYGKHFRVPPHYENITNPNLPIGVEEIEGVDGQNYFVSHFSRQCSFTPDMQNGCNIPYPSYNSAMLPPGWAMGMDYGETYFIDHNTRSTTWVDPRPMEQRIVPHIALNKTATFTVEIIKATGLPILGWGFPDPYACVWDEKQKWVSTGVVPKSIDPVFTKNNTLSFKVEKDRRNVMVYLYDKHKITYDVFMGAINFDLQYFPPDVSIQDWFQLSCFGEKETAITGKVLMKVCYRVNEDVNNVAVDIIGKSPLLQDYYPYTHFIMDQIEKQNKARTEKKLPENSMMMCEGKIICRNPI</sequence>
<dbReference type="RefSeq" id="XP_004185537.1">
    <property type="nucleotide sequence ID" value="XM_004185489.1"/>
</dbReference>
<dbReference type="Pfam" id="PF00168">
    <property type="entry name" value="C2"/>
    <property type="match status" value="1"/>
</dbReference>
<evidence type="ECO:0000259" key="1">
    <source>
        <dbReference type="PROSITE" id="PS50004"/>
    </source>
</evidence>
<gene>
    <name evidence="3" type="ORF">EIN_329180</name>
</gene>
<proteinExistence type="predicted"/>
<name>A0A0A1U3N0_ENTIV</name>
<dbReference type="PANTHER" id="PTHR11188">
    <property type="entry name" value="ARRESTIN DOMAIN CONTAINING PROTEIN"/>
    <property type="match status" value="1"/>
</dbReference>
<dbReference type="CDD" id="cd00201">
    <property type="entry name" value="WW"/>
    <property type="match status" value="1"/>
</dbReference>
<dbReference type="SMART" id="SM00239">
    <property type="entry name" value="C2"/>
    <property type="match status" value="1"/>
</dbReference>
<evidence type="ECO:0000313" key="3">
    <source>
        <dbReference type="EMBL" id="ELP86191.1"/>
    </source>
</evidence>
<accession>A0A0A1U3N0</accession>
<dbReference type="Gene3D" id="2.60.40.150">
    <property type="entry name" value="C2 domain"/>
    <property type="match status" value="1"/>
</dbReference>
<feature type="domain" description="WW" evidence="2">
    <location>
        <begin position="362"/>
        <end position="394"/>
    </location>
</feature>
<dbReference type="PANTHER" id="PTHR11188:SF17">
    <property type="entry name" value="FI21816P1"/>
    <property type="match status" value="1"/>
</dbReference>
<dbReference type="InterPro" id="IPR050357">
    <property type="entry name" value="Arrestin_domain-protein"/>
</dbReference>
<dbReference type="CDD" id="cd00030">
    <property type="entry name" value="C2"/>
    <property type="match status" value="1"/>
</dbReference>
<dbReference type="InterPro" id="IPR035892">
    <property type="entry name" value="C2_domain_sf"/>
</dbReference>
<dbReference type="SUPFAM" id="SSF49562">
    <property type="entry name" value="C2 domain (Calcium/lipid-binding domain, CaLB)"/>
    <property type="match status" value="1"/>
</dbReference>
<evidence type="ECO:0000259" key="2">
    <source>
        <dbReference type="PROSITE" id="PS50020"/>
    </source>
</evidence>
<dbReference type="EMBL" id="KB207015">
    <property type="protein sequence ID" value="ELP86191.1"/>
    <property type="molecule type" value="Genomic_DNA"/>
</dbReference>
<reference evidence="3 4" key="1">
    <citation type="submission" date="2012-10" db="EMBL/GenBank/DDBJ databases">
        <authorList>
            <person name="Zafar N."/>
            <person name="Inman J."/>
            <person name="Hall N."/>
            <person name="Lorenzi H."/>
            <person name="Caler E."/>
        </authorList>
    </citation>
    <scope>NUCLEOTIDE SEQUENCE [LARGE SCALE GENOMIC DNA]</scope>
    <source>
        <strain evidence="3 4">IP1</strain>
    </source>
</reference>
<dbReference type="InterPro" id="IPR001202">
    <property type="entry name" value="WW_dom"/>
</dbReference>
<dbReference type="GeneID" id="14885049"/>
<dbReference type="GO" id="GO:0005737">
    <property type="term" value="C:cytoplasm"/>
    <property type="evidence" value="ECO:0007669"/>
    <property type="project" value="TreeGrafter"/>
</dbReference>
<keyword evidence="4" id="KW-1185">Reference proteome</keyword>
<dbReference type="InterPro" id="IPR014752">
    <property type="entry name" value="Arrestin-like_C"/>
</dbReference>
<dbReference type="InterPro" id="IPR000008">
    <property type="entry name" value="C2_dom"/>
</dbReference>
<dbReference type="Pfam" id="PF00339">
    <property type="entry name" value="Arrestin_N"/>
    <property type="match status" value="1"/>
</dbReference>
<protein>
    <recommendedName>
        <fullName evidence="5">WW domain-containing protein</fullName>
    </recommendedName>
</protein>
<dbReference type="AlphaFoldDB" id="A0A0A1U3N0"/>
<dbReference type="OMA" id="FPIEIGY"/>
<dbReference type="Gene3D" id="2.60.40.640">
    <property type="match status" value="1"/>
</dbReference>
<dbReference type="PROSITE" id="PS50020">
    <property type="entry name" value="WW_DOMAIN_2"/>
    <property type="match status" value="1"/>
</dbReference>
<dbReference type="SUPFAM" id="SSF51045">
    <property type="entry name" value="WW domain"/>
    <property type="match status" value="1"/>
</dbReference>
<dbReference type="Gene3D" id="2.20.70.10">
    <property type="match status" value="1"/>
</dbReference>
<dbReference type="InterPro" id="IPR011021">
    <property type="entry name" value="Arrestin-like_N"/>
</dbReference>
<evidence type="ECO:0008006" key="5">
    <source>
        <dbReference type="Google" id="ProtNLM"/>
    </source>
</evidence>
<dbReference type="InterPro" id="IPR036020">
    <property type="entry name" value="WW_dom_sf"/>
</dbReference>
<organism evidence="3 4">
    <name type="scientific">Entamoeba invadens IP1</name>
    <dbReference type="NCBI Taxonomy" id="370355"/>
    <lineage>
        <taxon>Eukaryota</taxon>
        <taxon>Amoebozoa</taxon>
        <taxon>Evosea</taxon>
        <taxon>Archamoebae</taxon>
        <taxon>Mastigamoebida</taxon>
        <taxon>Entamoebidae</taxon>
        <taxon>Entamoeba</taxon>
    </lineage>
</organism>
<dbReference type="KEGG" id="eiv:EIN_329180"/>
<evidence type="ECO:0000313" key="4">
    <source>
        <dbReference type="Proteomes" id="UP000014680"/>
    </source>
</evidence>
<dbReference type="OrthoDB" id="3045089at2759"/>
<dbReference type="Pfam" id="PF00397">
    <property type="entry name" value="WW"/>
    <property type="match status" value="1"/>
</dbReference>
<dbReference type="PROSITE" id="PS01159">
    <property type="entry name" value="WW_DOMAIN_1"/>
    <property type="match status" value="1"/>
</dbReference>